<evidence type="ECO:0000256" key="1">
    <source>
        <dbReference type="ARBA" id="ARBA00004477"/>
    </source>
</evidence>
<evidence type="ECO:0000256" key="9">
    <source>
        <dbReference type="ARBA" id="ARBA00022857"/>
    </source>
</evidence>
<dbReference type="InterPro" id="IPR029071">
    <property type="entry name" value="Ubiquitin-like_domsf"/>
</dbReference>
<keyword evidence="7" id="KW-0256">Endoplasmic reticulum</keyword>
<evidence type="ECO:0000256" key="3">
    <source>
        <dbReference type="ARBA" id="ARBA00007742"/>
    </source>
</evidence>
<dbReference type="InterPro" id="IPR039357">
    <property type="entry name" value="SRD5A/TECR"/>
</dbReference>
<comment type="similarity">
    <text evidence="3">Belongs to the steroid 5-alpha reductase family.</text>
</comment>
<evidence type="ECO:0000256" key="7">
    <source>
        <dbReference type="ARBA" id="ARBA00022824"/>
    </source>
</evidence>
<keyword evidence="10" id="KW-1133">Transmembrane helix</keyword>
<dbReference type="GO" id="GO:0005789">
    <property type="term" value="C:endoplasmic reticulum membrane"/>
    <property type="evidence" value="ECO:0007669"/>
    <property type="project" value="UniProtKB-SubCell"/>
</dbReference>
<evidence type="ECO:0000256" key="4">
    <source>
        <dbReference type="ARBA" id="ARBA00012530"/>
    </source>
</evidence>
<dbReference type="PROSITE" id="PS50053">
    <property type="entry name" value="UBIQUITIN_2"/>
    <property type="match status" value="1"/>
</dbReference>
<keyword evidence="17" id="KW-1185">Reference proteome</keyword>
<accession>A0A6L2PVP6</accession>
<dbReference type="PANTHER" id="PTHR10556:SF28">
    <property type="entry name" value="VERY-LONG-CHAIN ENOYL-COA REDUCTASE"/>
    <property type="match status" value="1"/>
</dbReference>
<dbReference type="InterPro" id="IPR001104">
    <property type="entry name" value="3-oxo-5_a-steroid_4-DH_C"/>
</dbReference>
<reference evidence="17" key="1">
    <citation type="submission" date="2020-01" db="EMBL/GenBank/DDBJ databases">
        <title>Draft genome sequence of the Termite Coptotermes fromosanus.</title>
        <authorList>
            <person name="Itakura S."/>
            <person name="Yosikawa Y."/>
            <person name="Umezawa K."/>
        </authorList>
    </citation>
    <scope>NUCLEOTIDE SEQUENCE [LARGE SCALE GENOMIC DNA]</scope>
</reference>
<dbReference type="GO" id="GO:0102758">
    <property type="term" value="F:very-long-chain enoyl-CoA reductase activity"/>
    <property type="evidence" value="ECO:0007669"/>
    <property type="project" value="UniProtKB-EC"/>
</dbReference>
<dbReference type="PROSITE" id="PS50244">
    <property type="entry name" value="S5A_REDUCTASE"/>
    <property type="match status" value="1"/>
</dbReference>
<dbReference type="InterPro" id="IPR049127">
    <property type="entry name" value="TECR-like_N"/>
</dbReference>
<keyword evidence="14" id="KW-0275">Fatty acid biosynthesis</keyword>
<dbReference type="FunCoup" id="A0A6L2PVP6">
    <property type="interactions" value="906"/>
</dbReference>
<evidence type="ECO:0000256" key="2">
    <source>
        <dbReference type="ARBA" id="ARBA00005194"/>
    </source>
</evidence>
<keyword evidence="13" id="KW-0472">Membrane</keyword>
<evidence type="ECO:0000256" key="6">
    <source>
        <dbReference type="ARBA" id="ARBA00022692"/>
    </source>
</evidence>
<organism evidence="16 17">
    <name type="scientific">Coptotermes formosanus</name>
    <name type="common">Formosan subterranean termite</name>
    <dbReference type="NCBI Taxonomy" id="36987"/>
    <lineage>
        <taxon>Eukaryota</taxon>
        <taxon>Metazoa</taxon>
        <taxon>Ecdysozoa</taxon>
        <taxon>Arthropoda</taxon>
        <taxon>Hexapoda</taxon>
        <taxon>Insecta</taxon>
        <taxon>Pterygota</taxon>
        <taxon>Neoptera</taxon>
        <taxon>Polyneoptera</taxon>
        <taxon>Dictyoptera</taxon>
        <taxon>Blattodea</taxon>
        <taxon>Blattoidea</taxon>
        <taxon>Termitoidae</taxon>
        <taxon>Rhinotermitidae</taxon>
        <taxon>Coptotermes</taxon>
    </lineage>
</organism>
<comment type="caution">
    <text evidence="16">The sequence shown here is derived from an EMBL/GenBank/DDBJ whole genome shotgun (WGS) entry which is preliminary data.</text>
</comment>
<dbReference type="EC" id="1.3.1.93" evidence="4"/>
<evidence type="ECO:0000256" key="10">
    <source>
        <dbReference type="ARBA" id="ARBA00022989"/>
    </source>
</evidence>
<evidence type="ECO:0000256" key="5">
    <source>
        <dbReference type="ARBA" id="ARBA00022516"/>
    </source>
</evidence>
<evidence type="ECO:0000256" key="8">
    <source>
        <dbReference type="ARBA" id="ARBA00022832"/>
    </source>
</evidence>
<keyword evidence="11" id="KW-0560">Oxidoreductase</keyword>
<keyword evidence="9" id="KW-0521">NADP</keyword>
<gene>
    <name evidence="16" type="ORF">Cfor_01336</name>
</gene>
<evidence type="ECO:0000313" key="16">
    <source>
        <dbReference type="EMBL" id="GFG35242.1"/>
    </source>
</evidence>
<dbReference type="OrthoDB" id="540503at2759"/>
<dbReference type="CDD" id="cd01801">
    <property type="entry name" value="Ubl_TECR_like"/>
    <property type="match status" value="1"/>
</dbReference>
<keyword evidence="8" id="KW-0276">Fatty acid metabolism</keyword>
<name>A0A6L2PVP6_COPFO</name>
<comment type="subcellular location">
    <subcellularLocation>
        <location evidence="1">Endoplasmic reticulum membrane</location>
        <topology evidence="1">Multi-pass membrane protein</topology>
    </subcellularLocation>
</comment>
<dbReference type="InterPro" id="IPR000626">
    <property type="entry name" value="Ubiquitin-like_dom"/>
</dbReference>
<dbReference type="InParanoid" id="A0A6L2PVP6"/>
<evidence type="ECO:0000256" key="14">
    <source>
        <dbReference type="ARBA" id="ARBA00023160"/>
    </source>
</evidence>
<dbReference type="GO" id="GO:0042761">
    <property type="term" value="P:very long-chain fatty acid biosynthetic process"/>
    <property type="evidence" value="ECO:0007669"/>
    <property type="project" value="TreeGrafter"/>
</dbReference>
<dbReference type="PANTHER" id="PTHR10556">
    <property type="entry name" value="3-OXO-5-ALPHA-STEROID 4-DEHYDROGENASE"/>
    <property type="match status" value="1"/>
</dbReference>
<dbReference type="Pfam" id="PF21696">
    <property type="entry name" value="TECR_N"/>
    <property type="match status" value="1"/>
</dbReference>
<evidence type="ECO:0000256" key="12">
    <source>
        <dbReference type="ARBA" id="ARBA00023098"/>
    </source>
</evidence>
<protein>
    <recommendedName>
        <fullName evidence="4">very-long-chain enoyl-CoA reductase</fullName>
        <ecNumber evidence="4">1.3.1.93</ecNumber>
    </recommendedName>
</protein>
<keyword evidence="12" id="KW-0443">Lipid metabolism</keyword>
<dbReference type="EMBL" id="BLKM01000530">
    <property type="protein sequence ID" value="GFG35242.1"/>
    <property type="molecule type" value="Genomic_DNA"/>
</dbReference>
<dbReference type="SUPFAM" id="SSF54236">
    <property type="entry name" value="Ubiquitin-like"/>
    <property type="match status" value="1"/>
</dbReference>
<dbReference type="Proteomes" id="UP000502823">
    <property type="component" value="Unassembled WGS sequence"/>
</dbReference>
<sequence length="367" mass="41637">MEVEILNAQTSKSIGVLNNLAPTTSVRELKKRVHELKKYLNPDRQALRLEPKGKTLKEDESLKSLGLRSGSKLYVKDLGPQIGWKTVFLAEYAGPLLVYLWMYRRPWLFYGDSAASAPVHYTVHIAAGCWTLHYAKRLLETLFVHRFSHATMPIFNLFKNCSYYWLFTLYVAYHVNNPLFTAPGPVQVYVSLAAFLLCELGNLSIHVALRNLRPPGTKVRKIPVSTSNPLTSLFNLVSCPNYTYEFGSWLAFSIMTQCLPVIQNCFAKCGFSTGSLVSTNDEEENCQRVELKGHIDSPITFKKFCDVHISVLTRDDQPTSLESPGPSSVHVIGMYQMTIWALGKHKTYKKEFSNYPRSRKAILPFIL</sequence>
<comment type="pathway">
    <text evidence="2">Lipid metabolism; fatty acid biosynthesis.</text>
</comment>
<dbReference type="Pfam" id="PF02544">
    <property type="entry name" value="Steroid_dh"/>
    <property type="match status" value="2"/>
</dbReference>
<dbReference type="Gene3D" id="3.10.20.90">
    <property type="entry name" value="Phosphatidylinositol 3-kinase Catalytic Subunit, Chain A, domain 1"/>
    <property type="match status" value="1"/>
</dbReference>
<evidence type="ECO:0000256" key="11">
    <source>
        <dbReference type="ARBA" id="ARBA00023002"/>
    </source>
</evidence>
<evidence type="ECO:0000313" key="17">
    <source>
        <dbReference type="Proteomes" id="UP000502823"/>
    </source>
</evidence>
<keyword evidence="5" id="KW-0444">Lipid biosynthesis</keyword>
<feature type="domain" description="Ubiquitin-like" evidence="15">
    <location>
        <begin position="1"/>
        <end position="75"/>
    </location>
</feature>
<dbReference type="AlphaFoldDB" id="A0A6L2PVP6"/>
<keyword evidence="6" id="KW-0812">Transmembrane</keyword>
<dbReference type="FunFam" id="3.10.20.90:FF:000131">
    <property type="entry name" value="trans-2,3-enoyl-CoA reductase-like"/>
    <property type="match status" value="1"/>
</dbReference>
<proteinExistence type="inferred from homology"/>
<evidence type="ECO:0000259" key="15">
    <source>
        <dbReference type="PROSITE" id="PS50053"/>
    </source>
</evidence>
<evidence type="ECO:0000256" key="13">
    <source>
        <dbReference type="ARBA" id="ARBA00023136"/>
    </source>
</evidence>